<dbReference type="Proteomes" id="UP000633278">
    <property type="component" value="Unassembled WGS sequence"/>
</dbReference>
<evidence type="ECO:0000313" key="2">
    <source>
        <dbReference type="Proteomes" id="UP000633278"/>
    </source>
</evidence>
<name>A0A917I2U5_9FLAO</name>
<protein>
    <submittedName>
        <fullName evidence="1">Uncharacterized protein</fullName>
    </submittedName>
</protein>
<comment type="caution">
    <text evidence="1">The sequence shown here is derived from an EMBL/GenBank/DDBJ whole genome shotgun (WGS) entry which is preliminary data.</text>
</comment>
<dbReference type="AlphaFoldDB" id="A0A917I2U5"/>
<accession>A0A917I2U5</accession>
<reference evidence="1" key="1">
    <citation type="journal article" date="2014" name="Int. J. Syst. Evol. Microbiol.">
        <title>Complete genome sequence of Corynebacterium casei LMG S-19264T (=DSM 44701T), isolated from a smear-ripened cheese.</title>
        <authorList>
            <consortium name="US DOE Joint Genome Institute (JGI-PGF)"/>
            <person name="Walter F."/>
            <person name="Albersmeier A."/>
            <person name="Kalinowski J."/>
            <person name="Ruckert C."/>
        </authorList>
    </citation>
    <scope>NUCLEOTIDE SEQUENCE</scope>
    <source>
        <strain evidence="1">CGMCC 1.15763</strain>
    </source>
</reference>
<evidence type="ECO:0000313" key="1">
    <source>
        <dbReference type="EMBL" id="GGH04288.1"/>
    </source>
</evidence>
<reference evidence="1" key="2">
    <citation type="submission" date="2020-09" db="EMBL/GenBank/DDBJ databases">
        <authorList>
            <person name="Sun Q."/>
            <person name="Zhou Y."/>
        </authorList>
    </citation>
    <scope>NUCLEOTIDE SEQUENCE</scope>
    <source>
        <strain evidence="1">CGMCC 1.15763</strain>
    </source>
</reference>
<proteinExistence type="predicted"/>
<sequence>MKQPLKIILLFLTLCSFELVNGQIYELKINKSKNSKLVKVLNNGVLIGKTNANYLLVKIYKVDNGSGSAKLEEGHERSFNLLVAISEYDEYPKQNVFEIGPFYNPEFVEWTEIKKYEREFTIKHGGVDNRVITKLRVNIESLKLIKSQ</sequence>
<dbReference type="RefSeq" id="WP_188599624.1">
    <property type="nucleotide sequence ID" value="NZ_BMJW01000008.1"/>
</dbReference>
<dbReference type="EMBL" id="BMJW01000008">
    <property type="protein sequence ID" value="GGH04288.1"/>
    <property type="molecule type" value="Genomic_DNA"/>
</dbReference>
<organism evidence="1 2">
    <name type="scientific">Polaribacter pacificus</name>
    <dbReference type="NCBI Taxonomy" id="1775173"/>
    <lineage>
        <taxon>Bacteria</taxon>
        <taxon>Pseudomonadati</taxon>
        <taxon>Bacteroidota</taxon>
        <taxon>Flavobacteriia</taxon>
        <taxon>Flavobacteriales</taxon>
        <taxon>Flavobacteriaceae</taxon>
    </lineage>
</organism>
<gene>
    <name evidence="1" type="ORF">GCM10011416_24200</name>
</gene>
<keyword evidence="2" id="KW-1185">Reference proteome</keyword>